<gene>
    <name evidence="1" type="ORF">BC008_13795</name>
</gene>
<organism evidence="1 2">
    <name type="scientific">Mastigocoleus testarum BC008</name>
    <dbReference type="NCBI Taxonomy" id="371196"/>
    <lineage>
        <taxon>Bacteria</taxon>
        <taxon>Bacillati</taxon>
        <taxon>Cyanobacteriota</taxon>
        <taxon>Cyanophyceae</taxon>
        <taxon>Nostocales</taxon>
        <taxon>Hapalosiphonaceae</taxon>
        <taxon>Mastigocoleus</taxon>
    </lineage>
</organism>
<keyword evidence="2" id="KW-1185">Reference proteome</keyword>
<reference evidence="1 2" key="1">
    <citation type="journal article" date="2015" name="Genome Announc.">
        <title>Draft Genome of the Euendolithic (true boring) Cyanobacterium Mastigocoleus testarum strain BC008.</title>
        <authorList>
            <person name="Guida B.S."/>
            <person name="Garcia-Pichel F."/>
        </authorList>
    </citation>
    <scope>NUCLEOTIDE SEQUENCE [LARGE SCALE GENOMIC DNA]</scope>
    <source>
        <strain evidence="1 2">BC008</strain>
    </source>
</reference>
<dbReference type="AlphaFoldDB" id="A0A0V7ZGR1"/>
<sequence length="66" mass="7494">MSRSNQKITAKKATKILRKRKQHGIGPLPASLIERERPNFLGCEKFSPLSKGKEFLIINKKDNSSK</sequence>
<accession>A0A0V7ZGR1</accession>
<proteinExistence type="predicted"/>
<evidence type="ECO:0000313" key="1">
    <source>
        <dbReference type="EMBL" id="KST63532.1"/>
    </source>
</evidence>
<comment type="caution">
    <text evidence="1">The sequence shown here is derived from an EMBL/GenBank/DDBJ whole genome shotgun (WGS) entry which is preliminary data.</text>
</comment>
<dbReference type="Proteomes" id="UP000053372">
    <property type="component" value="Unassembled WGS sequence"/>
</dbReference>
<protein>
    <submittedName>
        <fullName evidence="1">Uncharacterized protein</fullName>
    </submittedName>
</protein>
<evidence type="ECO:0000313" key="2">
    <source>
        <dbReference type="Proteomes" id="UP000053372"/>
    </source>
</evidence>
<dbReference type="RefSeq" id="WP_027841237.1">
    <property type="nucleotide sequence ID" value="NZ_LMTZ01000137.1"/>
</dbReference>
<dbReference type="EMBL" id="LMTZ01000137">
    <property type="protein sequence ID" value="KST63532.1"/>
    <property type="molecule type" value="Genomic_DNA"/>
</dbReference>
<name>A0A0V7ZGR1_9CYAN</name>